<dbReference type="FunFam" id="2.160.20.10:FF:000028">
    <property type="entry name" value="Polygalacturonase QRT2"/>
    <property type="match status" value="1"/>
</dbReference>
<keyword evidence="4" id="KW-0134">Cell wall</keyword>
<sequence length="465" mass="51138">MSMLRNIMFSILWVLIMFLTLAPLCLANLHDDNVTLYDMKYMEEEYGHDFRAYPSYMISPINGGWRGSDNKLRLKGLSSRSLASAATINVDDYGARGDGERDDTAAFKKAWKSACSSTARSVSFEVSQDKKYLLKPISFSGPCKSAITFQIYGSIEASDNRSDYKKHQRHWLQFQSVQNLMVEGGGTLDGNGKIWWQNSCKINKALPCKDAPTALTFYKCKRLTVKDLKIQNAQQIHVSFEKCTNVRVSNVAVAAPETSPNTDGIHVTGTKNINLTGCTIRTGDDCISIVSGARNVVATNIACGPGHGISIGSLGAGNSKAYVSNVIVNGAKLSRTTNGVRIKTWQGGSGSASNIKFKNIKMYDVKNPIIIDQNYCDQNRPCKDNKRSNVQVKNVVYENISGTSATEMAIDFDCDKRHSCRGIILRNVNLKREGGGEAKATCRNVRFSNNIANDNVSPQCQLGED</sequence>
<evidence type="ECO:0000256" key="3">
    <source>
        <dbReference type="ARBA" id="ARBA00012736"/>
    </source>
</evidence>
<keyword evidence="8 13" id="KW-0326">Glycosidase</keyword>
<dbReference type="Pfam" id="PF00295">
    <property type="entry name" value="Glyco_hydro_28"/>
    <property type="match status" value="1"/>
</dbReference>
<comment type="caution">
    <text evidence="15">The sequence shown here is derived from an EMBL/GenBank/DDBJ whole genome shotgun (WGS) entry which is preliminary data.</text>
</comment>
<dbReference type="PANTHER" id="PTHR31375">
    <property type="match status" value="1"/>
</dbReference>
<evidence type="ECO:0000256" key="12">
    <source>
        <dbReference type="PROSITE-ProRule" id="PRU10052"/>
    </source>
</evidence>
<evidence type="ECO:0000256" key="9">
    <source>
        <dbReference type="ARBA" id="ARBA00023316"/>
    </source>
</evidence>
<gene>
    <name evidence="15" type="ORF">CEPIT_LOCUS17258</name>
</gene>
<dbReference type="InterPro" id="IPR012334">
    <property type="entry name" value="Pectin_lyas_fold"/>
</dbReference>
<evidence type="ECO:0000256" key="13">
    <source>
        <dbReference type="RuleBase" id="RU361169"/>
    </source>
</evidence>
<evidence type="ECO:0000256" key="11">
    <source>
        <dbReference type="ARBA" id="ARBA00083621"/>
    </source>
</evidence>
<dbReference type="GO" id="GO:0009830">
    <property type="term" value="P:cell wall modification involved in abscission"/>
    <property type="evidence" value="ECO:0007669"/>
    <property type="project" value="UniProtKB-ARBA"/>
</dbReference>
<evidence type="ECO:0000256" key="6">
    <source>
        <dbReference type="ARBA" id="ARBA00022729"/>
    </source>
</evidence>
<keyword evidence="6 14" id="KW-0732">Signal</keyword>
<feature type="signal peptide" evidence="14">
    <location>
        <begin position="1"/>
        <end position="27"/>
    </location>
</feature>
<name>A0AAV0DU19_9ASTE</name>
<dbReference type="InterPro" id="IPR006626">
    <property type="entry name" value="PbH1"/>
</dbReference>
<dbReference type="GO" id="GO:0010047">
    <property type="term" value="P:fruit dehiscence"/>
    <property type="evidence" value="ECO:0007669"/>
    <property type="project" value="UniProtKB-ARBA"/>
</dbReference>
<proteinExistence type="inferred from homology"/>
<comment type="subcellular location">
    <subcellularLocation>
        <location evidence="1">Secreted</location>
        <location evidence="1">Cell wall</location>
    </subcellularLocation>
</comment>
<protein>
    <recommendedName>
        <fullName evidence="3">endo-polygalacturonase</fullName>
        <ecNumber evidence="3">3.2.1.15</ecNumber>
    </recommendedName>
    <alternativeName>
        <fullName evidence="11">Pectinase</fullName>
    </alternativeName>
</protein>
<dbReference type="Proteomes" id="UP001152523">
    <property type="component" value="Unassembled WGS sequence"/>
</dbReference>
<dbReference type="EC" id="3.2.1.15" evidence="3"/>
<evidence type="ECO:0000256" key="14">
    <source>
        <dbReference type="SAM" id="SignalP"/>
    </source>
</evidence>
<dbReference type="GO" id="GO:0005975">
    <property type="term" value="P:carbohydrate metabolic process"/>
    <property type="evidence" value="ECO:0007669"/>
    <property type="project" value="InterPro"/>
</dbReference>
<evidence type="ECO:0000313" key="16">
    <source>
        <dbReference type="Proteomes" id="UP001152523"/>
    </source>
</evidence>
<dbReference type="PROSITE" id="PS00502">
    <property type="entry name" value="POLYGALACTURONASE"/>
    <property type="match status" value="1"/>
</dbReference>
<dbReference type="SMART" id="SM00710">
    <property type="entry name" value="PbH1"/>
    <property type="match status" value="6"/>
</dbReference>
<feature type="active site" evidence="12">
    <location>
        <position position="307"/>
    </location>
</feature>
<evidence type="ECO:0000313" key="15">
    <source>
        <dbReference type="EMBL" id="CAH9105556.1"/>
    </source>
</evidence>
<dbReference type="Gene3D" id="2.160.20.10">
    <property type="entry name" value="Single-stranded right-handed beta-helix, Pectin lyase-like"/>
    <property type="match status" value="1"/>
</dbReference>
<evidence type="ECO:0000256" key="5">
    <source>
        <dbReference type="ARBA" id="ARBA00022525"/>
    </source>
</evidence>
<keyword evidence="7 13" id="KW-0378">Hydrolase</keyword>
<feature type="chain" id="PRO_5044021214" description="endo-polygalacturonase" evidence="14">
    <location>
        <begin position="28"/>
        <end position="465"/>
    </location>
</feature>
<dbReference type="InterPro" id="IPR000743">
    <property type="entry name" value="Glyco_hydro_28"/>
</dbReference>
<comment type="catalytic activity">
    <reaction evidence="10">
        <text>(1,4-alpha-D-galacturonosyl)n+m + H2O = (1,4-alpha-D-galacturonosyl)n + (1,4-alpha-D-galacturonosyl)m.</text>
        <dbReference type="EC" id="3.2.1.15"/>
    </reaction>
</comment>
<evidence type="ECO:0000256" key="10">
    <source>
        <dbReference type="ARBA" id="ARBA00034074"/>
    </source>
</evidence>
<evidence type="ECO:0000256" key="8">
    <source>
        <dbReference type="ARBA" id="ARBA00023295"/>
    </source>
</evidence>
<dbReference type="GO" id="GO:0004650">
    <property type="term" value="F:polygalacturonase activity"/>
    <property type="evidence" value="ECO:0007669"/>
    <property type="project" value="UniProtKB-EC"/>
</dbReference>
<dbReference type="InterPro" id="IPR011050">
    <property type="entry name" value="Pectin_lyase_fold/virulence"/>
</dbReference>
<dbReference type="SUPFAM" id="SSF51126">
    <property type="entry name" value="Pectin lyase-like"/>
    <property type="match status" value="1"/>
</dbReference>
<evidence type="ECO:0000256" key="7">
    <source>
        <dbReference type="ARBA" id="ARBA00022801"/>
    </source>
</evidence>
<dbReference type="GO" id="GO:0009901">
    <property type="term" value="P:anther dehiscence"/>
    <property type="evidence" value="ECO:0007669"/>
    <property type="project" value="UniProtKB-ARBA"/>
</dbReference>
<dbReference type="AlphaFoldDB" id="A0AAV0DU19"/>
<evidence type="ECO:0000256" key="1">
    <source>
        <dbReference type="ARBA" id="ARBA00004191"/>
    </source>
</evidence>
<reference evidence="15" key="1">
    <citation type="submission" date="2022-07" db="EMBL/GenBank/DDBJ databases">
        <authorList>
            <person name="Macas J."/>
            <person name="Novak P."/>
            <person name="Neumann P."/>
        </authorList>
    </citation>
    <scope>NUCLEOTIDE SEQUENCE</scope>
</reference>
<keyword evidence="5" id="KW-0964">Secreted</keyword>
<evidence type="ECO:0000256" key="4">
    <source>
        <dbReference type="ARBA" id="ARBA00022512"/>
    </source>
</evidence>
<organism evidence="15 16">
    <name type="scientific">Cuscuta epithymum</name>
    <dbReference type="NCBI Taxonomy" id="186058"/>
    <lineage>
        <taxon>Eukaryota</taxon>
        <taxon>Viridiplantae</taxon>
        <taxon>Streptophyta</taxon>
        <taxon>Embryophyta</taxon>
        <taxon>Tracheophyta</taxon>
        <taxon>Spermatophyta</taxon>
        <taxon>Magnoliopsida</taxon>
        <taxon>eudicotyledons</taxon>
        <taxon>Gunneridae</taxon>
        <taxon>Pentapetalae</taxon>
        <taxon>asterids</taxon>
        <taxon>lamiids</taxon>
        <taxon>Solanales</taxon>
        <taxon>Convolvulaceae</taxon>
        <taxon>Cuscuteae</taxon>
        <taxon>Cuscuta</taxon>
        <taxon>Cuscuta subgen. Cuscuta</taxon>
    </lineage>
</organism>
<accession>A0AAV0DU19</accession>
<keyword evidence="9" id="KW-0961">Cell wall biogenesis/degradation</keyword>
<evidence type="ECO:0000256" key="2">
    <source>
        <dbReference type="ARBA" id="ARBA00008834"/>
    </source>
</evidence>
<dbReference type="EMBL" id="CAMAPF010000131">
    <property type="protein sequence ID" value="CAH9105556.1"/>
    <property type="molecule type" value="Genomic_DNA"/>
</dbReference>
<comment type="similarity">
    <text evidence="2 13">Belongs to the glycosyl hydrolase 28 family.</text>
</comment>
<keyword evidence="16" id="KW-1185">Reference proteome</keyword>